<feature type="compositionally biased region" description="Basic and acidic residues" evidence="1">
    <location>
        <begin position="77"/>
        <end position="87"/>
    </location>
</feature>
<proteinExistence type="predicted"/>
<evidence type="ECO:0000256" key="1">
    <source>
        <dbReference type="SAM" id="MobiDB-lite"/>
    </source>
</evidence>
<dbReference type="EMBL" id="AP023439">
    <property type="protein sequence ID" value="BCL21821.1"/>
    <property type="molecule type" value="Genomic_DNA"/>
</dbReference>
<dbReference type="Pfam" id="PF07336">
    <property type="entry name" value="ABATE"/>
    <property type="match status" value="1"/>
</dbReference>
<accession>A0A7G1NGB2</accession>
<feature type="region of interest" description="Disordered" evidence="1">
    <location>
        <begin position="68"/>
        <end position="87"/>
    </location>
</feature>
<dbReference type="KEGG" id="stui:GCM10017668_36640"/>
<organism evidence="2 3">
    <name type="scientific">Streptomyces tuirus</name>
    <dbReference type="NCBI Taxonomy" id="68278"/>
    <lineage>
        <taxon>Bacteria</taxon>
        <taxon>Bacillati</taxon>
        <taxon>Actinomycetota</taxon>
        <taxon>Actinomycetes</taxon>
        <taxon>Kitasatosporales</taxon>
        <taxon>Streptomycetaceae</taxon>
        <taxon>Streptomyces</taxon>
    </lineage>
</organism>
<dbReference type="InterPro" id="IPR010852">
    <property type="entry name" value="ABATE"/>
</dbReference>
<reference evidence="2 3" key="1">
    <citation type="journal article" date="2014" name="Int. J. Syst. Evol. Microbiol.">
        <title>Complete genome sequence of Corynebacterium casei LMG S-19264T (=DSM 44701T), isolated from a smear-ripened cheese.</title>
        <authorList>
            <consortium name="US DOE Joint Genome Institute (JGI-PGF)"/>
            <person name="Walter F."/>
            <person name="Albersmeier A."/>
            <person name="Kalinowski J."/>
            <person name="Ruckert C."/>
        </authorList>
    </citation>
    <scope>NUCLEOTIDE SEQUENCE [LARGE SCALE GENOMIC DNA]</scope>
    <source>
        <strain evidence="2 3">JCM 4255</strain>
    </source>
</reference>
<dbReference type="SUPFAM" id="SSF160904">
    <property type="entry name" value="Jann2411-like"/>
    <property type="match status" value="1"/>
</dbReference>
<dbReference type="AlphaFoldDB" id="A0A7G1NGB2"/>
<name>A0A7G1NGB2_9ACTN</name>
<gene>
    <name evidence="2" type="ORF">GCM10017668_36640</name>
</gene>
<dbReference type="InterPro" id="IPR023286">
    <property type="entry name" value="ABATE_dom_sf"/>
</dbReference>
<evidence type="ECO:0000313" key="2">
    <source>
        <dbReference type="EMBL" id="BCL21821.1"/>
    </source>
</evidence>
<protein>
    <submittedName>
        <fullName evidence="2">Uncharacterized protein</fullName>
    </submittedName>
</protein>
<dbReference type="Gene3D" id="1.10.3300.10">
    <property type="entry name" value="Jann2411-like domain"/>
    <property type="match status" value="1"/>
</dbReference>
<dbReference type="Proteomes" id="UP000516373">
    <property type="component" value="Chromosome"/>
</dbReference>
<evidence type="ECO:0000313" key="3">
    <source>
        <dbReference type="Proteomes" id="UP000516373"/>
    </source>
</evidence>
<sequence>MFVTPDRLNAWYVESGLVDAVSPGQEADVERAGAVREAVYRLVTARRLGEEYDGAALTVVNNAARTPPAAYRARKRTAAEASRRRTS</sequence>